<feature type="compositionally biased region" description="Low complexity" evidence="1">
    <location>
        <begin position="78"/>
        <end position="94"/>
    </location>
</feature>
<dbReference type="AlphaFoldDB" id="A0A5E5BMS5"/>
<gene>
    <name evidence="2" type="ORF">PSP31121_05434</name>
</gene>
<accession>A0A5E5BMS5</accession>
<feature type="region of interest" description="Disordered" evidence="1">
    <location>
        <begin position="70"/>
        <end position="94"/>
    </location>
</feature>
<proteinExistence type="predicted"/>
<protein>
    <submittedName>
        <fullName evidence="2">Uncharacterized protein</fullName>
    </submittedName>
</protein>
<dbReference type="EMBL" id="CABPSR010000035">
    <property type="protein sequence ID" value="VVE85803.1"/>
    <property type="molecule type" value="Genomic_DNA"/>
</dbReference>
<dbReference type="Proteomes" id="UP000335538">
    <property type="component" value="Unassembled WGS sequence"/>
</dbReference>
<organism evidence="2 3">
    <name type="scientific">Pandoraea sputorum</name>
    <dbReference type="NCBI Taxonomy" id="93222"/>
    <lineage>
        <taxon>Bacteria</taxon>
        <taxon>Pseudomonadati</taxon>
        <taxon>Pseudomonadota</taxon>
        <taxon>Betaproteobacteria</taxon>
        <taxon>Burkholderiales</taxon>
        <taxon>Burkholderiaceae</taxon>
        <taxon>Pandoraea</taxon>
    </lineage>
</organism>
<sequence length="690" mass="74512">MGSITVISARAPAIASGPWGDVLRPASGLPQTRDMDALYEAVAKRFLVVNAHGQAEVALSINGVPQLAGEDPGSAVSDAAGQAAPRAAAHAATDPGAAHALRQRGNALLSTLKDQVSEAFKANGVPDEVALQQAEDIVLCLADEALMAADKELGDCLEAQQVHQRGVNVCIDGRQVSFHKTTTFVAATPAQAPSTQASLTEEPSLTVAPPLTAVIDVTVSFEAKPAQAWRRALGPSVKCFGSDNHWLLEARAERATVRQAPGAGARSLREQLRVPAEPLGWRGAVAEWYRKLEAIFGRCGMVFNLLEFGRGAQWAPPARAQLAGIGDFVTRTTQAAGAQGVSAAPRGGESRRPLANYQQLYGRVWRDDLSVRPKVAPPPDVKWRHEIVDDGLQQLDPHQPILKQGGRWGETGAQITEEDAKTYHSSGWLGYQLEASPSSCDHVARAITEATSDVSPKSMKALDTLLSVDFVRTLFGFGRDYLMVNGVSLVEDRFFNAHEELGKLPSDSSESKITYSVAQLPHVWNALCESEPPTIDANGNYTRKELADALMEQAIKSVRGAIADKFALAGLERQVKYLVTQTFDQAVQVLATLYGAPALPDAGERRRCHITLTSLPEGQPRCTVRYERETAVQGPKHDAFPLTSTSIIDEDELEHGKVHIVTHWEVTPARFALQRATLKVDLERKSESLS</sequence>
<evidence type="ECO:0000313" key="3">
    <source>
        <dbReference type="Proteomes" id="UP000335538"/>
    </source>
</evidence>
<name>A0A5E5BMS5_9BURK</name>
<evidence type="ECO:0000313" key="2">
    <source>
        <dbReference type="EMBL" id="VVE85803.1"/>
    </source>
</evidence>
<evidence type="ECO:0000256" key="1">
    <source>
        <dbReference type="SAM" id="MobiDB-lite"/>
    </source>
</evidence>
<reference evidence="2 3" key="1">
    <citation type="submission" date="2019-08" db="EMBL/GenBank/DDBJ databases">
        <authorList>
            <person name="Peeters C."/>
        </authorList>
    </citation>
    <scope>NUCLEOTIDE SEQUENCE [LARGE SCALE GENOMIC DNA]</scope>
    <source>
        <strain evidence="2 3">LMG 31121</strain>
    </source>
</reference>